<feature type="transmembrane region" description="Helical" evidence="2">
    <location>
        <begin position="281"/>
        <end position="307"/>
    </location>
</feature>
<dbReference type="Gene3D" id="1.20.1250.20">
    <property type="entry name" value="MFS general substrate transporter like domains"/>
    <property type="match status" value="1"/>
</dbReference>
<name>A0ABT3SVA8_9GAMM</name>
<keyword evidence="2" id="KW-0812">Transmembrane</keyword>
<comment type="similarity">
    <text evidence="1">Belongs to the sodium:galactoside symporter (TC 2.A.2) family.</text>
</comment>
<dbReference type="PANTHER" id="PTHR11328:SF24">
    <property type="entry name" value="MAJOR FACILITATOR SUPERFAMILY (MFS) PROFILE DOMAIN-CONTAINING PROTEIN"/>
    <property type="match status" value="1"/>
</dbReference>
<feature type="transmembrane region" description="Helical" evidence="2">
    <location>
        <begin position="319"/>
        <end position="337"/>
    </location>
</feature>
<dbReference type="RefSeq" id="WP_279252466.1">
    <property type="nucleotide sequence ID" value="NZ_SHNP01000002.1"/>
</dbReference>
<dbReference type="Proteomes" id="UP001143307">
    <property type="component" value="Unassembled WGS sequence"/>
</dbReference>
<evidence type="ECO:0000313" key="4">
    <source>
        <dbReference type="Proteomes" id="UP001143307"/>
    </source>
</evidence>
<dbReference type="PANTHER" id="PTHR11328">
    <property type="entry name" value="MAJOR FACILITATOR SUPERFAMILY DOMAIN-CONTAINING PROTEIN"/>
    <property type="match status" value="1"/>
</dbReference>
<evidence type="ECO:0000256" key="1">
    <source>
        <dbReference type="ARBA" id="ARBA00009617"/>
    </source>
</evidence>
<protein>
    <submittedName>
        <fullName evidence="3">MFS transporter</fullName>
    </submittedName>
</protein>
<keyword evidence="4" id="KW-1185">Reference proteome</keyword>
<organism evidence="3 4">
    <name type="scientific">Candidatus Seongchinamella marina</name>
    <dbReference type="NCBI Taxonomy" id="2518990"/>
    <lineage>
        <taxon>Bacteria</taxon>
        <taxon>Pseudomonadati</taxon>
        <taxon>Pseudomonadota</taxon>
        <taxon>Gammaproteobacteria</taxon>
        <taxon>Cellvibrionales</taxon>
        <taxon>Halieaceae</taxon>
        <taxon>Seongchinamella</taxon>
    </lineage>
</organism>
<accession>A0ABT3SVA8</accession>
<feature type="transmembrane region" description="Helical" evidence="2">
    <location>
        <begin position="148"/>
        <end position="173"/>
    </location>
</feature>
<keyword evidence="2" id="KW-1133">Transmembrane helix</keyword>
<reference evidence="3" key="1">
    <citation type="submission" date="2019-02" db="EMBL/GenBank/DDBJ databases">
        <authorList>
            <person name="Li S.-H."/>
        </authorList>
    </citation>
    <scope>NUCLEOTIDE SEQUENCE</scope>
    <source>
        <strain evidence="3">IMCC8485</strain>
    </source>
</reference>
<feature type="transmembrane region" description="Helical" evidence="2">
    <location>
        <begin position="194"/>
        <end position="211"/>
    </location>
</feature>
<dbReference type="InterPro" id="IPR039672">
    <property type="entry name" value="MFS_2"/>
</dbReference>
<evidence type="ECO:0000256" key="2">
    <source>
        <dbReference type="SAM" id="Phobius"/>
    </source>
</evidence>
<feature type="transmembrane region" description="Helical" evidence="2">
    <location>
        <begin position="376"/>
        <end position="398"/>
    </location>
</feature>
<evidence type="ECO:0000313" key="3">
    <source>
        <dbReference type="EMBL" id="MCX2973580.1"/>
    </source>
</evidence>
<dbReference type="Pfam" id="PF13347">
    <property type="entry name" value="MFS_2"/>
    <property type="match status" value="1"/>
</dbReference>
<comment type="caution">
    <text evidence="3">The sequence shown here is derived from an EMBL/GenBank/DDBJ whole genome shotgun (WGS) entry which is preliminary data.</text>
</comment>
<feature type="transmembrane region" description="Helical" evidence="2">
    <location>
        <begin position="349"/>
        <end position="370"/>
    </location>
</feature>
<proteinExistence type="inferred from homology"/>
<feature type="transmembrane region" description="Helical" evidence="2">
    <location>
        <begin position="419"/>
        <end position="442"/>
    </location>
</feature>
<feature type="transmembrane region" description="Helical" evidence="2">
    <location>
        <begin position="118"/>
        <end position="136"/>
    </location>
</feature>
<dbReference type="SUPFAM" id="SSF103473">
    <property type="entry name" value="MFS general substrate transporter"/>
    <property type="match status" value="1"/>
</dbReference>
<feature type="transmembrane region" description="Helical" evidence="2">
    <location>
        <begin position="231"/>
        <end position="252"/>
    </location>
</feature>
<feature type="transmembrane region" description="Helical" evidence="2">
    <location>
        <begin position="462"/>
        <end position="481"/>
    </location>
</feature>
<feature type="transmembrane region" description="Helical" evidence="2">
    <location>
        <begin position="79"/>
        <end position="97"/>
    </location>
</feature>
<dbReference type="EMBL" id="SHNP01000002">
    <property type="protein sequence ID" value="MCX2973580.1"/>
    <property type="molecule type" value="Genomic_DNA"/>
</dbReference>
<dbReference type="InterPro" id="IPR036259">
    <property type="entry name" value="MFS_trans_sf"/>
</dbReference>
<gene>
    <name evidence="3" type="ORF">EYC87_08300</name>
</gene>
<sequence>MIQRHLRVKDLGGASGFLPNTPFILLILRWIAGHSRSYHIAIIGLRNRLLYSSGIVSYALKDAAMGAFILFYYKQVLDLSGTLTGLAIAISIIWDGISDPLVGAWSDRLRSRIGRRHPLMIAAVIPLAAGFVMLYGPPASVLDDQGELFIWLLASILLVRTALTFFMVPYLALGAEITDDYHERSRLAGMRTNLGWFIGIMASAMALMFLFNEENGVDGRFVIDNYCTYGWINGFLVIIFSVICIAGTWHYIPKLASGAAHVGNNMLGELMSTFRNKNFRYLVILDMALGGIGGITATLLMVTYTYFWKLNATETSVLFAGPVVAAVIIVAVCSGYLNRVFEKQQLLRLTCLLTIINLLWLTPLKLLGLLPDNSTLVFILIYANWAIQVMMSILRMIATQSLLADIVDEHELATGKRQEGVMFAAAFFSAKFISGFGYLVAGPFLDLIGLEAGVQPGDVSRTVLWGLGLIMGPGLALIMLVPMWMSFKVNMSHAGQLAVRQALTERAIRSDSS</sequence>
<keyword evidence="2" id="KW-0472">Membrane</keyword>
<feature type="transmembrane region" description="Helical" evidence="2">
    <location>
        <begin position="49"/>
        <end position="73"/>
    </location>
</feature>